<feature type="region of interest" description="Disordered" evidence="8">
    <location>
        <begin position="52"/>
        <end position="128"/>
    </location>
</feature>
<evidence type="ECO:0000313" key="10">
    <source>
        <dbReference type="EMBL" id="CAL1526442.1"/>
    </source>
</evidence>
<comment type="subcellular location">
    <subcellularLocation>
        <location evidence="3">Late endosome membrane</location>
        <topology evidence="3">Single-pass type II membrane protein</topology>
    </subcellularLocation>
    <subcellularLocation>
        <location evidence="4">Lysosome membrane</location>
        <topology evidence="4">Single-pass type II membrane protein</topology>
    </subcellularLocation>
    <subcellularLocation>
        <location evidence="5">Mitochondrion membrane</location>
        <topology evidence="5">Single-pass type II membrane protein</topology>
    </subcellularLocation>
</comment>
<comment type="catalytic activity">
    <reaction evidence="1">
        <text>Hydrolyzes glycerol monoesters of long-chain fatty acids.</text>
        <dbReference type="EC" id="3.1.1.23"/>
    </reaction>
</comment>
<dbReference type="GO" id="GO:0031966">
    <property type="term" value="C:mitochondrial membrane"/>
    <property type="evidence" value="ECO:0007669"/>
    <property type="project" value="UniProtKB-SubCell"/>
</dbReference>
<evidence type="ECO:0000256" key="8">
    <source>
        <dbReference type="SAM" id="MobiDB-lite"/>
    </source>
</evidence>
<dbReference type="EMBL" id="CAXITT010000005">
    <property type="protein sequence ID" value="CAL1526442.1"/>
    <property type="molecule type" value="Genomic_DNA"/>
</dbReference>
<proteinExistence type="predicted"/>
<keyword evidence="11" id="KW-1185">Reference proteome</keyword>
<sequence length="555" mass="61616">MSGRKQKRVGPAESNSSLIEIRPSRILRIQHFNSRPRDDKFEKEMQLYTQYRKKNISSSGPLTMPKKHKKDFTNKIPQQNLKSGTSAAEDSHDNNSESQSDCHASKRSNMNSPGKNTISPLSSLTSSPSHLNATAEIRSASSVQLALRNKMLLLNNQENTLTKTSQESSKNTLVKIQQLNHGTGTNLDLALINNFQMEGDESYSCPPGALSLPTREKKHNDASFYPELFKKQKHKESSSSDSVDGPSTSSENYIVPVVVDKDLVLFFIHGVGGSSDVWYSQAQYFANLGYEVVIPDLIGHGFSFAPRNAKAYHFKEIAADLEEVFDKYCKRRNIIIGHSYGASFATFLARNRPRRVNKLILISGGPPTPLAPQAGVFTLPYCMLACIKPCLVCGFHKGAFHKTRTPVIPKEEAFNIPAYVLQNIMNGQDWPDGDELFHNWVTCPCLLIYGAQDQLVSLSDEEDMAQVIFDSKLEVIKDASHMVMIEAPDEVNQLLEKFILKSVDPASSLPQNSNALQSESNSSLPAENLKTNRSLKSARSQHSLPQNLLSKSITG</sequence>
<feature type="region of interest" description="Disordered" evidence="8">
    <location>
        <begin position="1"/>
        <end position="24"/>
    </location>
</feature>
<protein>
    <recommendedName>
        <fullName evidence="2">acylglycerol lipase</fullName>
        <ecNumber evidence="2">3.1.1.23</ecNumber>
    </recommendedName>
</protein>
<evidence type="ECO:0000313" key="11">
    <source>
        <dbReference type="Proteomes" id="UP001497497"/>
    </source>
</evidence>
<feature type="region of interest" description="Disordered" evidence="8">
    <location>
        <begin position="510"/>
        <end position="555"/>
    </location>
</feature>
<evidence type="ECO:0000256" key="1">
    <source>
        <dbReference type="ARBA" id="ARBA00001613"/>
    </source>
</evidence>
<feature type="compositionally biased region" description="Low complexity" evidence="8">
    <location>
        <begin position="119"/>
        <end position="128"/>
    </location>
</feature>
<accession>A0AAV2H1M5</accession>
<dbReference type="GO" id="GO:0031902">
    <property type="term" value="C:late endosome membrane"/>
    <property type="evidence" value="ECO:0007669"/>
    <property type="project" value="UniProtKB-SubCell"/>
</dbReference>
<dbReference type="InterPro" id="IPR029058">
    <property type="entry name" value="AB_hydrolase_fold"/>
</dbReference>
<feature type="compositionally biased region" description="Polar residues" evidence="8">
    <location>
        <begin position="96"/>
        <end position="118"/>
    </location>
</feature>
<feature type="domain" description="AB hydrolase-1" evidence="9">
    <location>
        <begin position="264"/>
        <end position="370"/>
    </location>
</feature>
<dbReference type="Pfam" id="PF00561">
    <property type="entry name" value="Abhydrolase_1"/>
    <property type="match status" value="1"/>
</dbReference>
<dbReference type="PRINTS" id="PR00111">
    <property type="entry name" value="ABHYDROLASE"/>
</dbReference>
<name>A0AAV2H1M5_LYMST</name>
<reference evidence="10 11" key="1">
    <citation type="submission" date="2024-04" db="EMBL/GenBank/DDBJ databases">
        <authorList>
            <consortium name="Genoscope - CEA"/>
            <person name="William W."/>
        </authorList>
    </citation>
    <scope>NUCLEOTIDE SEQUENCE [LARGE SCALE GENOMIC DNA]</scope>
</reference>
<evidence type="ECO:0000256" key="2">
    <source>
        <dbReference type="ARBA" id="ARBA00013254"/>
    </source>
</evidence>
<evidence type="ECO:0000256" key="6">
    <source>
        <dbReference type="ARBA" id="ARBA00047662"/>
    </source>
</evidence>
<comment type="caution">
    <text evidence="10">The sequence shown here is derived from an EMBL/GenBank/DDBJ whole genome shotgun (WGS) entry which is preliminary data.</text>
</comment>
<organism evidence="10 11">
    <name type="scientific">Lymnaea stagnalis</name>
    <name type="common">Great pond snail</name>
    <name type="synonym">Helix stagnalis</name>
    <dbReference type="NCBI Taxonomy" id="6523"/>
    <lineage>
        <taxon>Eukaryota</taxon>
        <taxon>Metazoa</taxon>
        <taxon>Spiralia</taxon>
        <taxon>Lophotrochozoa</taxon>
        <taxon>Mollusca</taxon>
        <taxon>Gastropoda</taxon>
        <taxon>Heterobranchia</taxon>
        <taxon>Euthyneura</taxon>
        <taxon>Panpulmonata</taxon>
        <taxon>Hygrophila</taxon>
        <taxon>Lymnaeoidea</taxon>
        <taxon>Lymnaeidae</taxon>
        <taxon>Lymnaea</taxon>
    </lineage>
</organism>
<evidence type="ECO:0000256" key="7">
    <source>
        <dbReference type="ARBA" id="ARBA00049568"/>
    </source>
</evidence>
<dbReference type="InterPro" id="IPR050266">
    <property type="entry name" value="AB_hydrolase_sf"/>
</dbReference>
<dbReference type="AlphaFoldDB" id="A0AAV2H1M5"/>
<evidence type="ECO:0000256" key="4">
    <source>
        <dbReference type="ARBA" id="ARBA00037874"/>
    </source>
</evidence>
<dbReference type="EC" id="3.1.1.23" evidence="2"/>
<evidence type="ECO:0000256" key="3">
    <source>
        <dbReference type="ARBA" id="ARBA00037797"/>
    </source>
</evidence>
<gene>
    <name evidence="10" type="ORF">GSLYS_00000619001</name>
</gene>
<evidence type="ECO:0000256" key="5">
    <source>
        <dbReference type="ARBA" id="ARBA00046308"/>
    </source>
</evidence>
<dbReference type="GO" id="GO:0047372">
    <property type="term" value="F:monoacylglycerol lipase activity"/>
    <property type="evidence" value="ECO:0007669"/>
    <property type="project" value="UniProtKB-EC"/>
</dbReference>
<dbReference type="Proteomes" id="UP001497497">
    <property type="component" value="Unassembled WGS sequence"/>
</dbReference>
<dbReference type="PANTHER" id="PTHR43798:SF5">
    <property type="entry name" value="MONOACYLGLYCEROL LIPASE ABHD6"/>
    <property type="match status" value="1"/>
</dbReference>
<dbReference type="GO" id="GO:0046464">
    <property type="term" value="P:acylglycerol catabolic process"/>
    <property type="evidence" value="ECO:0007669"/>
    <property type="project" value="TreeGrafter"/>
</dbReference>
<comment type="catalytic activity">
    <reaction evidence="6">
        <text>1-dodecanoylglycerol + H2O = dodecanoate + glycerol + H(+)</text>
        <dbReference type="Rhea" id="RHEA:44316"/>
        <dbReference type="ChEBI" id="CHEBI:15377"/>
        <dbReference type="ChEBI" id="CHEBI:15378"/>
        <dbReference type="ChEBI" id="CHEBI:17754"/>
        <dbReference type="ChEBI" id="CHEBI:18262"/>
        <dbReference type="ChEBI" id="CHEBI:75539"/>
    </reaction>
</comment>
<dbReference type="PANTHER" id="PTHR43798">
    <property type="entry name" value="MONOACYLGLYCEROL LIPASE"/>
    <property type="match status" value="1"/>
</dbReference>
<dbReference type="InterPro" id="IPR000073">
    <property type="entry name" value="AB_hydrolase_1"/>
</dbReference>
<comment type="function">
    <text evidence="7">Lipase that preferentially hydrolysis medium-chain saturated monoacylglycerols including 2-arachidonoylglycerol. Through 2-arachidonoylglycerol degradation may regulate endocannabinoid signaling pathways. Also has a lysophosphatidyl lipase activity with a preference for lysophosphatidylglycerol among other lysophospholipids. Also able to degrade bis(monoacylglycero)phosphate (BMP) and constitutes the major enzyme for BMP catabolism. BMP, also known as lysobisphosphatidic acid, is enriched in late endosomes and lysosomes and plays a key role in the formation of intraluminal vesicles and in lipid sorting.</text>
</comment>
<dbReference type="Gene3D" id="3.40.50.1820">
    <property type="entry name" value="alpha/beta hydrolase"/>
    <property type="match status" value="1"/>
</dbReference>
<dbReference type="SUPFAM" id="SSF53474">
    <property type="entry name" value="alpha/beta-Hydrolases"/>
    <property type="match status" value="1"/>
</dbReference>
<dbReference type="GO" id="GO:0005765">
    <property type="term" value="C:lysosomal membrane"/>
    <property type="evidence" value="ECO:0007669"/>
    <property type="project" value="UniProtKB-SubCell"/>
</dbReference>
<evidence type="ECO:0000259" key="9">
    <source>
        <dbReference type="Pfam" id="PF00561"/>
    </source>
</evidence>
<feature type="compositionally biased region" description="Polar residues" evidence="8">
    <location>
        <begin position="75"/>
        <end position="88"/>
    </location>
</feature>